<evidence type="ECO:0000256" key="8">
    <source>
        <dbReference type="SAM" id="Phobius"/>
    </source>
</evidence>
<dbReference type="NCBIfam" id="TIGR00711">
    <property type="entry name" value="efflux_EmrB"/>
    <property type="match status" value="1"/>
</dbReference>
<feature type="transmembrane region" description="Helical" evidence="8">
    <location>
        <begin position="65"/>
        <end position="93"/>
    </location>
</feature>
<keyword evidence="4" id="KW-1003">Cell membrane</keyword>
<feature type="domain" description="Major facilitator superfamily (MFS) profile" evidence="9">
    <location>
        <begin position="67"/>
        <end position="522"/>
    </location>
</feature>
<dbReference type="Gene3D" id="1.20.1720.10">
    <property type="entry name" value="Multidrug resistance protein D"/>
    <property type="match status" value="1"/>
</dbReference>
<dbReference type="Gene3D" id="1.20.1250.20">
    <property type="entry name" value="MFS general substrate transporter like domains"/>
    <property type="match status" value="1"/>
</dbReference>
<dbReference type="PANTHER" id="PTHR42718:SF9">
    <property type="entry name" value="MAJOR FACILITATOR SUPERFAMILY MULTIDRUG TRANSPORTER MFSC"/>
    <property type="match status" value="1"/>
</dbReference>
<dbReference type="InterPro" id="IPR036259">
    <property type="entry name" value="MFS_trans_sf"/>
</dbReference>
<dbReference type="EMBL" id="QWGT01000006">
    <property type="protein sequence ID" value="RIJ53378.1"/>
    <property type="molecule type" value="Genomic_DNA"/>
</dbReference>
<keyword evidence="3" id="KW-0813">Transport</keyword>
<dbReference type="GO" id="GO:0022857">
    <property type="term" value="F:transmembrane transporter activity"/>
    <property type="evidence" value="ECO:0007669"/>
    <property type="project" value="InterPro"/>
</dbReference>
<name>A0A399TD27_9MICO</name>
<keyword evidence="6 8" id="KW-1133">Transmembrane helix</keyword>
<dbReference type="PROSITE" id="PS50850">
    <property type="entry name" value="MFS"/>
    <property type="match status" value="1"/>
</dbReference>
<feature type="transmembrane region" description="Helical" evidence="8">
    <location>
        <begin position="251"/>
        <end position="274"/>
    </location>
</feature>
<comment type="similarity">
    <text evidence="2">Belongs to the major facilitator superfamily. EmrB family.</text>
</comment>
<evidence type="ECO:0000313" key="10">
    <source>
        <dbReference type="EMBL" id="RIJ53378.1"/>
    </source>
</evidence>
<evidence type="ECO:0000256" key="7">
    <source>
        <dbReference type="ARBA" id="ARBA00023136"/>
    </source>
</evidence>
<dbReference type="InterPro" id="IPR004638">
    <property type="entry name" value="EmrB-like"/>
</dbReference>
<evidence type="ECO:0000256" key="1">
    <source>
        <dbReference type="ARBA" id="ARBA00004651"/>
    </source>
</evidence>
<dbReference type="AlphaFoldDB" id="A0A399TD27"/>
<dbReference type="GO" id="GO:0005886">
    <property type="term" value="C:plasma membrane"/>
    <property type="evidence" value="ECO:0007669"/>
    <property type="project" value="UniProtKB-SubCell"/>
</dbReference>
<feature type="transmembrane region" description="Helical" evidence="8">
    <location>
        <begin position="325"/>
        <end position="350"/>
    </location>
</feature>
<evidence type="ECO:0000259" key="9">
    <source>
        <dbReference type="PROSITE" id="PS50850"/>
    </source>
</evidence>
<keyword evidence="7 8" id="KW-0472">Membrane</keyword>
<dbReference type="InterPro" id="IPR020846">
    <property type="entry name" value="MFS_dom"/>
</dbReference>
<dbReference type="SUPFAM" id="SSF103473">
    <property type="entry name" value="MFS general substrate transporter"/>
    <property type="match status" value="1"/>
</dbReference>
<reference evidence="10 11" key="1">
    <citation type="submission" date="2018-08" db="EMBL/GenBank/DDBJ databases">
        <title>Genome Sequence of Clavibacter michiganensis Subspecies type strains, and the Atypical Peach-Colored Strains Isolated from Tomato.</title>
        <authorList>
            <person name="Osdaghi E."/>
            <person name="Portier P."/>
            <person name="Briand M."/>
            <person name="Jacques M.-A."/>
        </authorList>
    </citation>
    <scope>NUCLEOTIDE SEQUENCE [LARGE SCALE GENOMIC DNA]</scope>
    <source>
        <strain evidence="10 11">CFBP 8615</strain>
    </source>
</reference>
<protein>
    <submittedName>
        <fullName evidence="10">DHA2 family efflux MFS transporter permease subunit</fullName>
    </submittedName>
</protein>
<feature type="transmembrane region" description="Helical" evidence="8">
    <location>
        <begin position="415"/>
        <end position="441"/>
    </location>
</feature>
<sequence length="532" mass="54953">MSSAAAVRGRVPCRTGERPDGLALGDSGCGLDIHTDVTVDDGGMTTSLHPREQARALDRLQPGDALVLGLLMASTFLVLLNEMLLGVALPTLIADLDITPSAGQWLTTGYLLTLAVLIPATGFVMRRFHLRTIFLTALSVFIIGTAISAAAPSFGILLSGRIVQAVGTAVFLPLLMTTAIRLIPESRRGRIMALVTAVPAIAPAVGPAVSGLVLTYSSWRWLFILVLPLAVIALIAGALQLRNITAPERASLDLVSLALSAVGFGALVLGLSLIGESVSGHAPMPPLIPTVIGVVGVAGFVMRQVALQRRGEAFLDMRIFQSKEFAVAAVVMLFVAMNGFGVALVLPFVLTGALGLSTLAIGLFLLPGGVIIAVVSALGGRVYDRWGPLPLAIPGAVLWAASIWFLSTLDESNSVWAYLTGYLLMTAGQAMIWGPATTLALSSLRSELHPHGTAAFTTVQQLAGAAGGAVLVSAYTIGSAATNAGALTVSQTVSAGQAAFTTALIIAIAGLVTTLFIGRRPRATASDAVTSR</sequence>
<evidence type="ECO:0000313" key="11">
    <source>
        <dbReference type="Proteomes" id="UP000266484"/>
    </source>
</evidence>
<evidence type="ECO:0000256" key="6">
    <source>
        <dbReference type="ARBA" id="ARBA00022989"/>
    </source>
</evidence>
<dbReference type="PRINTS" id="PR01036">
    <property type="entry name" value="TCRTETB"/>
</dbReference>
<dbReference type="Proteomes" id="UP000266484">
    <property type="component" value="Unassembled WGS sequence"/>
</dbReference>
<keyword evidence="5 8" id="KW-0812">Transmembrane</keyword>
<feature type="transmembrane region" description="Helical" evidence="8">
    <location>
        <begin position="162"/>
        <end position="184"/>
    </location>
</feature>
<organism evidence="10 11">
    <name type="scientific">Clavibacter lycopersici</name>
    <dbReference type="NCBI Taxonomy" id="2301718"/>
    <lineage>
        <taxon>Bacteria</taxon>
        <taxon>Bacillati</taxon>
        <taxon>Actinomycetota</taxon>
        <taxon>Actinomycetes</taxon>
        <taxon>Micrococcales</taxon>
        <taxon>Microbacteriaceae</taxon>
        <taxon>Clavibacter</taxon>
    </lineage>
</organism>
<evidence type="ECO:0000256" key="5">
    <source>
        <dbReference type="ARBA" id="ARBA00022692"/>
    </source>
</evidence>
<comment type="caution">
    <text evidence="10">The sequence shown here is derived from an EMBL/GenBank/DDBJ whole genome shotgun (WGS) entry which is preliminary data.</text>
</comment>
<gene>
    <name evidence="10" type="ORF">DZG00_01120</name>
</gene>
<evidence type="ECO:0000256" key="3">
    <source>
        <dbReference type="ARBA" id="ARBA00022448"/>
    </source>
</evidence>
<dbReference type="PANTHER" id="PTHR42718">
    <property type="entry name" value="MAJOR FACILITATOR SUPERFAMILY MULTIDRUG TRANSPORTER MFSC"/>
    <property type="match status" value="1"/>
</dbReference>
<feature type="transmembrane region" description="Helical" evidence="8">
    <location>
        <begin position="286"/>
        <end position="305"/>
    </location>
</feature>
<feature type="transmembrane region" description="Helical" evidence="8">
    <location>
        <begin position="453"/>
        <end position="478"/>
    </location>
</feature>
<feature type="transmembrane region" description="Helical" evidence="8">
    <location>
        <begin position="132"/>
        <end position="156"/>
    </location>
</feature>
<evidence type="ECO:0000256" key="4">
    <source>
        <dbReference type="ARBA" id="ARBA00022475"/>
    </source>
</evidence>
<dbReference type="InterPro" id="IPR011701">
    <property type="entry name" value="MFS"/>
</dbReference>
<feature type="transmembrane region" description="Helical" evidence="8">
    <location>
        <begin position="105"/>
        <end position="125"/>
    </location>
</feature>
<keyword evidence="11" id="KW-1185">Reference proteome</keyword>
<feature type="transmembrane region" description="Helical" evidence="8">
    <location>
        <begin position="391"/>
        <end position="409"/>
    </location>
</feature>
<comment type="subcellular location">
    <subcellularLocation>
        <location evidence="1">Cell membrane</location>
        <topology evidence="1">Multi-pass membrane protein</topology>
    </subcellularLocation>
</comment>
<dbReference type="Pfam" id="PF07690">
    <property type="entry name" value="MFS_1"/>
    <property type="match status" value="1"/>
</dbReference>
<feature type="transmembrane region" description="Helical" evidence="8">
    <location>
        <begin position="356"/>
        <end position="379"/>
    </location>
</feature>
<feature type="transmembrane region" description="Helical" evidence="8">
    <location>
        <begin position="191"/>
        <end position="213"/>
    </location>
</feature>
<proteinExistence type="inferred from homology"/>
<feature type="transmembrane region" description="Helical" evidence="8">
    <location>
        <begin position="219"/>
        <end position="239"/>
    </location>
</feature>
<accession>A0A399TD27</accession>
<feature type="transmembrane region" description="Helical" evidence="8">
    <location>
        <begin position="498"/>
        <end position="517"/>
    </location>
</feature>
<evidence type="ECO:0000256" key="2">
    <source>
        <dbReference type="ARBA" id="ARBA00008537"/>
    </source>
</evidence>